<gene>
    <name evidence="8" type="ORF">DM860_003299</name>
</gene>
<evidence type="ECO:0000256" key="3">
    <source>
        <dbReference type="ARBA" id="ARBA00022692"/>
    </source>
</evidence>
<feature type="transmembrane region" description="Helical" evidence="7">
    <location>
        <begin position="90"/>
        <end position="108"/>
    </location>
</feature>
<comment type="subcellular location">
    <subcellularLocation>
        <location evidence="1">Membrane</location>
        <topology evidence="1">Multi-pass membrane protein</topology>
    </subcellularLocation>
</comment>
<dbReference type="SUPFAM" id="SSF103473">
    <property type="entry name" value="MFS general substrate transporter"/>
    <property type="match status" value="1"/>
</dbReference>
<feature type="transmembrane region" description="Helical" evidence="7">
    <location>
        <begin position="377"/>
        <end position="397"/>
    </location>
</feature>
<keyword evidence="4 7" id="KW-1133">Transmembrane helix</keyword>
<protein>
    <recommendedName>
        <fullName evidence="10">Major facilitator superfamily (MFS) profile domain-containing protein</fullName>
    </recommendedName>
</protein>
<evidence type="ECO:0000256" key="1">
    <source>
        <dbReference type="ARBA" id="ARBA00004141"/>
    </source>
</evidence>
<dbReference type="Gene3D" id="1.20.1250.20">
    <property type="entry name" value="MFS general substrate transporter like domains"/>
    <property type="match status" value="1"/>
</dbReference>
<dbReference type="GO" id="GO:0016020">
    <property type="term" value="C:membrane"/>
    <property type="evidence" value="ECO:0007669"/>
    <property type="project" value="UniProtKB-SubCell"/>
</dbReference>
<keyword evidence="9" id="KW-1185">Reference proteome</keyword>
<dbReference type="Pfam" id="PF07690">
    <property type="entry name" value="MFS_1"/>
    <property type="match status" value="1"/>
</dbReference>
<evidence type="ECO:0008006" key="10">
    <source>
        <dbReference type="Google" id="ProtNLM"/>
    </source>
</evidence>
<dbReference type="Proteomes" id="UP000249390">
    <property type="component" value="Unassembled WGS sequence"/>
</dbReference>
<dbReference type="AlphaFoldDB" id="A0A328D2T3"/>
<dbReference type="CDD" id="cd17330">
    <property type="entry name" value="MFS_SLC46_TetA_like"/>
    <property type="match status" value="1"/>
</dbReference>
<feature type="transmembrane region" description="Helical" evidence="7">
    <location>
        <begin position="153"/>
        <end position="174"/>
    </location>
</feature>
<dbReference type="EMBL" id="NQVE01000200">
    <property type="protein sequence ID" value="RAL39766.1"/>
    <property type="molecule type" value="Genomic_DNA"/>
</dbReference>
<evidence type="ECO:0000256" key="6">
    <source>
        <dbReference type="ARBA" id="ARBA00044504"/>
    </source>
</evidence>
<feature type="transmembrane region" description="Helical" evidence="7">
    <location>
        <begin position="56"/>
        <end position="78"/>
    </location>
</feature>
<evidence type="ECO:0000256" key="7">
    <source>
        <dbReference type="SAM" id="Phobius"/>
    </source>
</evidence>
<sequence length="491" mass="53294">MTTSWWRRWWEGGVVGRLGHLLVTVFLSEFASFTVTPVMPDVTMDAICPSQDHCSLAIFLSGFQQAVTGVGLVVMMPVIGRWSDVYGRKALMTVPMTACIVPVAILAVRRTEKFYYAYFVCRTLSGIVCDGAIQCLALAYVADRTTDGQRASAIGILAAIGSAAFVCGTLAARFFSTPHIFMFATVVSMVAAVYMRIFLSDTTPCCCCCHMIQSDATANRLGKTSEPEKATENGSAPLLLDYHHHHHHHKQQKNQGAPNNTTIFNKKPPSPVDIFRFLKNSGLMFSLAASIAFLNSVAEGGEQAPFQYYLKARFHFKKNNFADIMLINNLGSTLSQLLLFPMLAPLVGEEVLLCIGLCAGFCNMFVNSIAWSIWVPYVASLFPILISLVKPGLQTIVSKQVGRNEQGTAQGCISGLSSFGNIISPLIFSPLTALFLSDAAPFPYQGFSILCVGIAWLIAFVPGAMMVKLAPLTPHPPIIPVVPSSDLSVVL</sequence>
<accession>A0A328D2T3</accession>
<name>A0A328D2T3_9ASTE</name>
<feature type="transmembrane region" description="Helical" evidence="7">
    <location>
        <begin position="321"/>
        <end position="344"/>
    </location>
</feature>
<evidence type="ECO:0000256" key="5">
    <source>
        <dbReference type="ARBA" id="ARBA00023136"/>
    </source>
</evidence>
<proteinExistence type="inferred from homology"/>
<feature type="transmembrane region" description="Helical" evidence="7">
    <location>
        <begin position="418"/>
        <end position="436"/>
    </location>
</feature>
<evidence type="ECO:0000313" key="8">
    <source>
        <dbReference type="EMBL" id="RAL39766.1"/>
    </source>
</evidence>
<dbReference type="PANTHER" id="PTHR23504">
    <property type="entry name" value="MAJOR FACILITATOR SUPERFAMILY DOMAIN-CONTAINING PROTEIN 10"/>
    <property type="match status" value="1"/>
</dbReference>
<evidence type="ECO:0000313" key="9">
    <source>
        <dbReference type="Proteomes" id="UP000249390"/>
    </source>
</evidence>
<dbReference type="GO" id="GO:0022857">
    <property type="term" value="F:transmembrane transporter activity"/>
    <property type="evidence" value="ECO:0007669"/>
    <property type="project" value="InterPro"/>
</dbReference>
<feature type="transmembrane region" description="Helical" evidence="7">
    <location>
        <begin position="180"/>
        <end position="199"/>
    </location>
</feature>
<reference evidence="8 9" key="1">
    <citation type="submission" date="2018-06" db="EMBL/GenBank/DDBJ databases">
        <title>The Genome of Cuscuta australis (Dodder) Provides Insight into the Evolution of Plant Parasitism.</title>
        <authorList>
            <person name="Liu H."/>
        </authorList>
    </citation>
    <scope>NUCLEOTIDE SEQUENCE [LARGE SCALE GENOMIC DNA]</scope>
    <source>
        <strain evidence="9">cv. Yunnan</strain>
        <tissue evidence="8">Vines</tissue>
    </source>
</reference>
<evidence type="ECO:0000256" key="2">
    <source>
        <dbReference type="ARBA" id="ARBA00022448"/>
    </source>
</evidence>
<keyword evidence="3 7" id="KW-0812">Transmembrane</keyword>
<keyword evidence="2" id="KW-0813">Transport</keyword>
<feature type="transmembrane region" description="Helical" evidence="7">
    <location>
        <begin position="442"/>
        <end position="461"/>
    </location>
</feature>
<dbReference type="PANTHER" id="PTHR23504:SF95">
    <property type="entry name" value="MAJOR FACILITATOR SUPERFAMILY PROTEIN"/>
    <property type="match status" value="1"/>
</dbReference>
<evidence type="ECO:0000256" key="4">
    <source>
        <dbReference type="ARBA" id="ARBA00022989"/>
    </source>
</evidence>
<organism evidence="8 9">
    <name type="scientific">Cuscuta australis</name>
    <dbReference type="NCBI Taxonomy" id="267555"/>
    <lineage>
        <taxon>Eukaryota</taxon>
        <taxon>Viridiplantae</taxon>
        <taxon>Streptophyta</taxon>
        <taxon>Embryophyta</taxon>
        <taxon>Tracheophyta</taxon>
        <taxon>Spermatophyta</taxon>
        <taxon>Magnoliopsida</taxon>
        <taxon>eudicotyledons</taxon>
        <taxon>Gunneridae</taxon>
        <taxon>Pentapetalae</taxon>
        <taxon>asterids</taxon>
        <taxon>lamiids</taxon>
        <taxon>Solanales</taxon>
        <taxon>Convolvulaceae</taxon>
        <taxon>Cuscuteae</taxon>
        <taxon>Cuscuta</taxon>
        <taxon>Cuscuta subgen. Grammica</taxon>
        <taxon>Cuscuta sect. Cleistogrammica</taxon>
    </lineage>
</organism>
<keyword evidence="5 7" id="KW-0472">Membrane</keyword>
<comment type="similarity">
    <text evidence="6">Belongs to the major facilitator superfamily. Phosphate:H(+) symporter (TC 2.A.1.9) family.</text>
</comment>
<feature type="transmembrane region" description="Helical" evidence="7">
    <location>
        <begin position="12"/>
        <end position="36"/>
    </location>
</feature>
<dbReference type="InterPro" id="IPR011701">
    <property type="entry name" value="MFS"/>
</dbReference>
<dbReference type="InterPro" id="IPR036259">
    <property type="entry name" value="MFS_trans_sf"/>
</dbReference>
<comment type="caution">
    <text evidence="8">The sequence shown here is derived from an EMBL/GenBank/DDBJ whole genome shotgun (WGS) entry which is preliminary data.</text>
</comment>
<feature type="transmembrane region" description="Helical" evidence="7">
    <location>
        <begin position="114"/>
        <end position="141"/>
    </location>
</feature>